<gene>
    <name evidence="2" type="ORF">M231_02019</name>
</gene>
<dbReference type="VEuPathDB" id="FungiDB:TREMEDRAFT_59516"/>
<dbReference type="Proteomes" id="UP000289152">
    <property type="component" value="Unassembled WGS sequence"/>
</dbReference>
<keyword evidence="3" id="KW-1185">Reference proteome</keyword>
<feature type="region of interest" description="Disordered" evidence="1">
    <location>
        <begin position="1"/>
        <end position="148"/>
    </location>
</feature>
<feature type="compositionally biased region" description="Basic and acidic residues" evidence="1">
    <location>
        <begin position="76"/>
        <end position="85"/>
    </location>
</feature>
<dbReference type="InParanoid" id="A0A4V1M4L3"/>
<proteinExistence type="predicted"/>
<dbReference type="AlphaFoldDB" id="A0A4V1M4L3"/>
<feature type="compositionally biased region" description="Polar residues" evidence="1">
    <location>
        <begin position="40"/>
        <end position="59"/>
    </location>
</feature>
<name>A0A4V1M4L3_TREME</name>
<sequence length="148" mass="15563">MSHLDDDEPGTKPPSLTVPGYVLGTSPSALTSLPAPVNLFSKNSGPATPTSDANASSWRSRVLSYVLNTFSRKPTHLGEKSDIRSKTSTPDGQGAETAESVHPDTTNSSSPAPSEAMKEARLLADRNNLPSTKYGDRTPGAGDGSKYF</sequence>
<evidence type="ECO:0000256" key="1">
    <source>
        <dbReference type="SAM" id="MobiDB-lite"/>
    </source>
</evidence>
<evidence type="ECO:0000313" key="3">
    <source>
        <dbReference type="Proteomes" id="UP000289152"/>
    </source>
</evidence>
<reference evidence="2 3" key="1">
    <citation type="submission" date="2016-06" db="EMBL/GenBank/DDBJ databases">
        <title>Evolution of pathogenesis and genome organization in the Tremellales.</title>
        <authorList>
            <person name="Cuomo C."/>
            <person name="Litvintseva A."/>
            <person name="Heitman J."/>
            <person name="Chen Y."/>
            <person name="Sun S."/>
            <person name="Springer D."/>
            <person name="Dromer F."/>
            <person name="Young S."/>
            <person name="Zeng Q."/>
            <person name="Chapman S."/>
            <person name="Gujja S."/>
            <person name="Saif S."/>
            <person name="Birren B."/>
        </authorList>
    </citation>
    <scope>NUCLEOTIDE SEQUENCE [LARGE SCALE GENOMIC DNA]</scope>
    <source>
        <strain evidence="2 3">ATCC 28783</strain>
    </source>
</reference>
<dbReference type="EMBL" id="SDIL01000015">
    <property type="protein sequence ID" value="RXK40767.1"/>
    <property type="molecule type" value="Genomic_DNA"/>
</dbReference>
<organism evidence="2 3">
    <name type="scientific">Tremella mesenterica</name>
    <name type="common">Jelly fungus</name>
    <dbReference type="NCBI Taxonomy" id="5217"/>
    <lineage>
        <taxon>Eukaryota</taxon>
        <taxon>Fungi</taxon>
        <taxon>Dikarya</taxon>
        <taxon>Basidiomycota</taxon>
        <taxon>Agaricomycotina</taxon>
        <taxon>Tremellomycetes</taxon>
        <taxon>Tremellales</taxon>
        <taxon>Tremellaceae</taxon>
        <taxon>Tremella</taxon>
    </lineage>
</organism>
<feature type="compositionally biased region" description="Polar residues" evidence="1">
    <location>
        <begin position="103"/>
        <end position="112"/>
    </location>
</feature>
<accession>A0A4V1M4L3</accession>
<protein>
    <submittedName>
        <fullName evidence="2">Uncharacterized protein</fullName>
    </submittedName>
</protein>
<comment type="caution">
    <text evidence="2">The sequence shown here is derived from an EMBL/GenBank/DDBJ whole genome shotgun (WGS) entry which is preliminary data.</text>
</comment>
<evidence type="ECO:0000313" key="2">
    <source>
        <dbReference type="EMBL" id="RXK40767.1"/>
    </source>
</evidence>